<reference evidence="1 2" key="1">
    <citation type="submission" date="2021-05" db="EMBL/GenBank/DDBJ databases">
        <title>Mycobacterium acidophilum sp. nov., an extremely acid-tolerant member of the genus Mycobacterium.</title>
        <authorList>
            <person name="Xia J."/>
        </authorList>
    </citation>
    <scope>NUCLEOTIDE SEQUENCE [LARGE SCALE GENOMIC DNA]</scope>
    <source>
        <strain evidence="1 2">M1</strain>
    </source>
</reference>
<gene>
    <name evidence="1" type="ORF">KIH27_06710</name>
</gene>
<name>A0ABS5RG75_9MYCO</name>
<accession>A0ABS5RG75</accession>
<dbReference type="EMBL" id="JAHCLR010000008">
    <property type="protein sequence ID" value="MBS9533281.1"/>
    <property type="molecule type" value="Genomic_DNA"/>
</dbReference>
<evidence type="ECO:0000313" key="1">
    <source>
        <dbReference type="EMBL" id="MBS9533281.1"/>
    </source>
</evidence>
<keyword evidence="2" id="KW-1185">Reference proteome</keyword>
<sequence length="72" mass="8109">MSDYKGLPTKLQSRCTARCRQGVDWKFTEYDEGDATHKIAVFTAPACARCGQRYSPQRISVPLDWEPVVGTD</sequence>
<dbReference type="Proteomes" id="UP001519535">
    <property type="component" value="Unassembled WGS sequence"/>
</dbReference>
<organism evidence="1 2">
    <name type="scientific">Mycolicibacter acidiphilus</name>
    <dbReference type="NCBI Taxonomy" id="2835306"/>
    <lineage>
        <taxon>Bacteria</taxon>
        <taxon>Bacillati</taxon>
        <taxon>Actinomycetota</taxon>
        <taxon>Actinomycetes</taxon>
        <taxon>Mycobacteriales</taxon>
        <taxon>Mycobacteriaceae</taxon>
        <taxon>Mycolicibacter</taxon>
    </lineage>
</organism>
<dbReference type="RefSeq" id="WP_214092165.1">
    <property type="nucleotide sequence ID" value="NZ_JAHCLR010000008.1"/>
</dbReference>
<protein>
    <submittedName>
        <fullName evidence="1">Uncharacterized protein</fullName>
    </submittedName>
</protein>
<comment type="caution">
    <text evidence="1">The sequence shown here is derived from an EMBL/GenBank/DDBJ whole genome shotgun (WGS) entry which is preliminary data.</text>
</comment>
<evidence type="ECO:0000313" key="2">
    <source>
        <dbReference type="Proteomes" id="UP001519535"/>
    </source>
</evidence>
<proteinExistence type="predicted"/>